<evidence type="ECO:0000313" key="7">
    <source>
        <dbReference type="Proteomes" id="UP000292818"/>
    </source>
</evidence>
<dbReference type="GO" id="GO:0006313">
    <property type="term" value="P:DNA transposition"/>
    <property type="evidence" value="ECO:0007669"/>
    <property type="project" value="InterPro"/>
</dbReference>
<dbReference type="Pfam" id="PF00872">
    <property type="entry name" value="Transposase_mut"/>
    <property type="match status" value="2"/>
</dbReference>
<evidence type="ECO:0000256" key="2">
    <source>
        <dbReference type="ARBA" id="ARBA00010961"/>
    </source>
</evidence>
<gene>
    <name evidence="6" type="ORF">LDELB18P1_1821</name>
</gene>
<keyword evidence="4" id="KW-0238">DNA-binding</keyword>
<dbReference type="GO" id="GO:0003677">
    <property type="term" value="F:DNA binding"/>
    <property type="evidence" value="ECO:0007669"/>
    <property type="project" value="UniProtKB-KW"/>
</dbReference>
<reference evidence="6 7" key="1">
    <citation type="submission" date="2019-01" db="EMBL/GenBank/DDBJ databases">
        <title>Colonization of the human gut by bovine bacteria present in Parmesan cheese.</title>
        <authorList>
            <person name="Lugli G.A."/>
            <person name="Milani C."/>
        </authorList>
    </citation>
    <scope>NUCLEOTIDE SEQUENCE [LARGE SCALE GENOMIC DNA]</scope>
    <source>
        <strain evidence="6 7">LDELB18P1</strain>
    </source>
</reference>
<dbReference type="InterPro" id="IPR001207">
    <property type="entry name" value="Transposase_mutator"/>
</dbReference>
<name>A0A4Q7DU36_9LACO</name>
<keyword evidence="3" id="KW-0815">Transposition</keyword>
<dbReference type="EMBL" id="SETJ01000083">
    <property type="protein sequence ID" value="RZM15480.1"/>
    <property type="molecule type" value="Genomic_DNA"/>
</dbReference>
<protein>
    <submittedName>
        <fullName evidence="6">Transposase</fullName>
    </submittedName>
</protein>
<accession>A0A4Q7DU36</accession>
<organism evidence="6 7">
    <name type="scientific">Lactobacillus delbrueckii</name>
    <dbReference type="NCBI Taxonomy" id="1584"/>
    <lineage>
        <taxon>Bacteria</taxon>
        <taxon>Bacillati</taxon>
        <taxon>Bacillota</taxon>
        <taxon>Bacilli</taxon>
        <taxon>Lactobacillales</taxon>
        <taxon>Lactobacillaceae</taxon>
        <taxon>Lactobacillus</taxon>
    </lineage>
</organism>
<evidence type="ECO:0000256" key="5">
    <source>
        <dbReference type="ARBA" id="ARBA00023172"/>
    </source>
</evidence>
<evidence type="ECO:0000313" key="6">
    <source>
        <dbReference type="EMBL" id="RZM15480.1"/>
    </source>
</evidence>
<keyword evidence="5" id="KW-0233">DNA recombination</keyword>
<comment type="caution">
    <text evidence="6">The sequence shown here is derived from an EMBL/GenBank/DDBJ whole genome shotgun (WGS) entry which is preliminary data.</text>
</comment>
<evidence type="ECO:0000256" key="1">
    <source>
        <dbReference type="ARBA" id="ARBA00002190"/>
    </source>
</evidence>
<dbReference type="Proteomes" id="UP000292818">
    <property type="component" value="Unassembled WGS sequence"/>
</dbReference>
<evidence type="ECO:0000256" key="4">
    <source>
        <dbReference type="ARBA" id="ARBA00023125"/>
    </source>
</evidence>
<comment type="function">
    <text evidence="1">Required for the transposition of the insertion element.</text>
</comment>
<dbReference type="GO" id="GO:0004803">
    <property type="term" value="F:transposase activity"/>
    <property type="evidence" value="ECO:0007669"/>
    <property type="project" value="InterPro"/>
</dbReference>
<sequence length="176" mass="20144">MNSCVLSFLGLDQLLESELTAFLGYDPYAREDWNYGNSRNGSYFRQVKTQFGPIKVQVPIYSMNMIESINNMIKRKTKPKSEFPTEESLDNFLGVQAIGYNDRNAKGTHKGFGPGDRHVGMILRLKHNYLNFPLTKVGSLSKIEYYWHKGLCVSVETRGPFPVKKADQVSFLFLFN</sequence>
<comment type="similarity">
    <text evidence="2">Belongs to the transposase mutator family.</text>
</comment>
<evidence type="ECO:0000256" key="3">
    <source>
        <dbReference type="ARBA" id="ARBA00022578"/>
    </source>
</evidence>
<proteinExistence type="inferred from homology"/>
<dbReference type="AlphaFoldDB" id="A0A4Q7DU36"/>